<protein>
    <submittedName>
        <fullName evidence="3">Metalloenzyme superfamily protein</fullName>
    </submittedName>
</protein>
<reference evidence="3 4" key="1">
    <citation type="submission" date="2024-05" db="EMBL/GenBank/DDBJ databases">
        <authorList>
            <person name="Duchaud E."/>
        </authorList>
    </citation>
    <scope>NUCLEOTIDE SEQUENCE [LARGE SCALE GENOMIC DNA]</scope>
    <source>
        <strain evidence="3">Ena-SAMPLE-TAB-13-05-2024-13:56:06:370-140305</strain>
    </source>
</reference>
<dbReference type="InterPro" id="IPR006124">
    <property type="entry name" value="Metalloenzyme"/>
</dbReference>
<accession>A0ABM9PGS8</accession>
<feature type="signal peptide" evidence="1">
    <location>
        <begin position="1"/>
        <end position="23"/>
    </location>
</feature>
<dbReference type="RefSeq" id="WP_348702002.1">
    <property type="nucleotide sequence ID" value="NZ_CAXIYA010000001.1"/>
</dbReference>
<proteinExistence type="predicted"/>
<gene>
    <name evidence="3" type="ORF">T190115A13A_100105</name>
</gene>
<evidence type="ECO:0000259" key="2">
    <source>
        <dbReference type="Pfam" id="PF01676"/>
    </source>
</evidence>
<dbReference type="EMBL" id="CAXJRC010000001">
    <property type="protein sequence ID" value="CAL2104817.1"/>
    <property type="molecule type" value="Genomic_DNA"/>
</dbReference>
<sequence length="383" mass="43785">MKKVILYLLAITPLFFGCNTQKAKDTNGTVKNIDASQKVFLITLDGLRWQELFTGADSLLINNTTYTKDTSYLKAKYWKKESVERRTTLLPFFWNSIAKKGQLYGNRTYNNKVNVANTHWFSYPGYSEILCGYADNDRINSNDKKNNPNQTILELTNNLPAYKGKVGAFGSWDVFPYIINEERSKIYVNAGYKEAIGDNLTAKENYLNQLQKQAIQPWSSVRQDVFTHNYALEFIKKEKPKLMYISYGETDDFAHDGDYTHYLLAAENTDAMIQQLWNYCQSNPFYKGKTTFIITTDHGRGTEPLESWKSHGQNLTYHGKTYNINGSDETWLAVIGPNVSSKGEVKTEAQLYNNQIAATIQDILQIKVLGSKANQKVLPILER</sequence>
<dbReference type="Gene3D" id="3.40.720.10">
    <property type="entry name" value="Alkaline Phosphatase, subunit A"/>
    <property type="match status" value="1"/>
</dbReference>
<dbReference type="Pfam" id="PF01676">
    <property type="entry name" value="Metalloenzyme"/>
    <property type="match status" value="1"/>
</dbReference>
<evidence type="ECO:0000313" key="4">
    <source>
        <dbReference type="Proteomes" id="UP001497602"/>
    </source>
</evidence>
<dbReference type="Proteomes" id="UP001497602">
    <property type="component" value="Unassembled WGS sequence"/>
</dbReference>
<evidence type="ECO:0000313" key="3">
    <source>
        <dbReference type="EMBL" id="CAL2104817.1"/>
    </source>
</evidence>
<dbReference type="SUPFAM" id="SSF53649">
    <property type="entry name" value="Alkaline phosphatase-like"/>
    <property type="match status" value="1"/>
</dbReference>
<evidence type="ECO:0000256" key="1">
    <source>
        <dbReference type="SAM" id="SignalP"/>
    </source>
</evidence>
<dbReference type="PROSITE" id="PS51257">
    <property type="entry name" value="PROKAR_LIPOPROTEIN"/>
    <property type="match status" value="1"/>
</dbReference>
<name>A0ABM9PGS8_9FLAO</name>
<keyword evidence="4" id="KW-1185">Reference proteome</keyword>
<organism evidence="3 4">
    <name type="scientific">Tenacibaculum vairaonense</name>
    <dbReference type="NCBI Taxonomy" id="3137860"/>
    <lineage>
        <taxon>Bacteria</taxon>
        <taxon>Pseudomonadati</taxon>
        <taxon>Bacteroidota</taxon>
        <taxon>Flavobacteriia</taxon>
        <taxon>Flavobacteriales</taxon>
        <taxon>Flavobacteriaceae</taxon>
        <taxon>Tenacibaculum</taxon>
    </lineage>
</organism>
<feature type="domain" description="Metalloenzyme" evidence="2">
    <location>
        <begin position="229"/>
        <end position="301"/>
    </location>
</feature>
<comment type="caution">
    <text evidence="3">The sequence shown here is derived from an EMBL/GenBank/DDBJ whole genome shotgun (WGS) entry which is preliminary data.</text>
</comment>
<dbReference type="InterPro" id="IPR017850">
    <property type="entry name" value="Alkaline_phosphatase_core_sf"/>
</dbReference>
<feature type="chain" id="PRO_5047040826" evidence="1">
    <location>
        <begin position="24"/>
        <end position="383"/>
    </location>
</feature>
<keyword evidence="1" id="KW-0732">Signal</keyword>